<feature type="region of interest" description="Disordered" evidence="1">
    <location>
        <begin position="1"/>
        <end position="47"/>
    </location>
</feature>
<dbReference type="GO" id="GO:0008843">
    <property type="term" value="F:endochitinase activity"/>
    <property type="evidence" value="ECO:0007669"/>
    <property type="project" value="UniProtKB-EC"/>
</dbReference>
<dbReference type="EMBL" id="FPHM01000096">
    <property type="protein sequence ID" value="SFV65850.1"/>
    <property type="molecule type" value="Genomic_DNA"/>
</dbReference>
<dbReference type="AlphaFoldDB" id="A0A1W1CIZ9"/>
<keyword evidence="3" id="KW-0326">Glycosidase</keyword>
<gene>
    <name evidence="3" type="ORF">MNB_SV-13-31</name>
</gene>
<evidence type="ECO:0000256" key="1">
    <source>
        <dbReference type="SAM" id="MobiDB-lite"/>
    </source>
</evidence>
<feature type="domain" description="Lcl C-terminal" evidence="2">
    <location>
        <begin position="336"/>
        <end position="442"/>
    </location>
</feature>
<organism evidence="3">
    <name type="scientific">hydrothermal vent metagenome</name>
    <dbReference type="NCBI Taxonomy" id="652676"/>
    <lineage>
        <taxon>unclassified sequences</taxon>
        <taxon>metagenomes</taxon>
        <taxon>ecological metagenomes</taxon>
    </lineage>
</organism>
<feature type="domain" description="Lcl C-terminal" evidence="2">
    <location>
        <begin position="793"/>
        <end position="901"/>
    </location>
</feature>
<dbReference type="PANTHER" id="PTHR35812">
    <property type="entry name" value="LIPOPROTEIN"/>
    <property type="match status" value="1"/>
</dbReference>
<sequence length="1137" mass="127570">MADKWEYDNGLNKNNPNDALVDNDKDGLSNLDEFLNDGNPKKEDTDDDKMLDAFEYEYDLNLTKDDTLEDKDKDGVSNIEEYADGTNPSDINSFLPPLLAPNISIEKLTNTSIKVKWDEATTDISVLPYCLSSTVPLPEDIHFVNVDCLDNADDAQSGYMDNLEADGGFIINNLLPNKIYNFRMSFVRYRYPYAEDVVATSAEMTIDTKTTNLKVNAGEDAEVVFGTNAHLIARVEGNDDNLDLVYSWKENNRELSSKSFFLKSDWELGTHKITLTVSDGISTVEDEVIITITKEATNTPKFTLKKTGQNVSYATSDDGDYEMGISLNYTKENNNVLDRVTGLKWADNADSNSTQKSWDEAKSYCVALGNAWRLPSREELSSLVHYDNYNPSIDKSFHYTAFKSYWSSSQSLQNTDNAWVVNFAYGTEGTSGKTSLNEVRCVATVDSALANAGEDIIVQEGEDINLSAIYSTLSNLIIDYTWTSGLEGLWLGIEVMIEDYFDGMHIIELTTTDKNNNISTDEVIITIVSDNKEIKKTGQNVSYATSDDGDYEMGISLNYTKENNDVLDRVTGLKWQDESETNSTTYSWEEARDYCNNRGERMPMREELSSLIHYDNYNPAIDRIFDYTANGNYWTYSTSKTSYRNAWIVNFTYGTESTVSKTSQNYVRCVSTSIPATANAGEEQFIQDGDSITLSATNTIHKEYVDSYTWEEDGEVLGTGEVLELDNIRDGEHHITLTIRDLAGNILSIDSITVTIVYNNKVIKQTGQNISYGSFDDGHIEGGVPLNYTSKDNTILDRVTSLLWKDTRESNSSTYTWEEARSYCSGRIGEWRLPMREELSGLIDYGSYNPAIDESFIYIANANYWTLSTSERNSKSAWIINFAYGTESTSTKTTQNYVRCISANSPARANAGEDLFVERGDSFNLIGSYSPHKDLISSYIWSEENIELGYTEILPIHDMFDGEHKILLTIEDDEGNTDRDETLITIVSKQDKLKATGQSETYGNFDDGHYHKGYSLNYSDNGATVSDGVFTITWQDDGDTDNNAQTWKEAKAYCASLSLGGSWRLPTRQELSSLVHYANYNPAIDGSFDSTANASYWTLSTSDKTDKSAWIVNFAYGTESTSSKTSSHYTRCVKTTN</sequence>
<proteinExistence type="predicted"/>
<evidence type="ECO:0000259" key="2">
    <source>
        <dbReference type="Pfam" id="PF07603"/>
    </source>
</evidence>
<dbReference type="Pfam" id="PF07603">
    <property type="entry name" value="Lcl_C"/>
    <property type="match status" value="4"/>
</dbReference>
<feature type="domain" description="Lcl C-terminal" evidence="2">
    <location>
        <begin position="1024"/>
        <end position="1134"/>
    </location>
</feature>
<name>A0A1W1CIZ9_9ZZZZ</name>
<dbReference type="EC" id="3.2.1.14" evidence="3"/>
<protein>
    <submittedName>
        <fullName evidence="3">Chitinase</fullName>
        <ecNumber evidence="3">3.2.1.14</ecNumber>
    </submittedName>
</protein>
<reference evidence="3" key="1">
    <citation type="submission" date="2016-10" db="EMBL/GenBank/DDBJ databases">
        <authorList>
            <person name="de Groot N.N."/>
        </authorList>
    </citation>
    <scope>NUCLEOTIDE SEQUENCE</scope>
</reference>
<feature type="domain" description="Lcl C-terminal" evidence="2">
    <location>
        <begin position="566"/>
        <end position="670"/>
    </location>
</feature>
<dbReference type="PANTHER" id="PTHR35812:SF1">
    <property type="entry name" value="LIPOPROTEIN"/>
    <property type="match status" value="1"/>
</dbReference>
<keyword evidence="3" id="KW-0378">Hydrolase</keyword>
<evidence type="ECO:0000313" key="3">
    <source>
        <dbReference type="EMBL" id="SFV65850.1"/>
    </source>
</evidence>
<accession>A0A1W1CIZ9</accession>
<dbReference type="InterPro" id="IPR011460">
    <property type="entry name" value="Lcl_C"/>
</dbReference>